<accession>A0A8T0NA86</accession>
<feature type="compositionally biased region" description="Polar residues" evidence="3">
    <location>
        <begin position="116"/>
        <end position="126"/>
    </location>
</feature>
<name>A0A8T0NA86_PANVG</name>
<evidence type="ECO:0000256" key="2">
    <source>
        <dbReference type="SAM" id="Coils"/>
    </source>
</evidence>
<dbReference type="PANTHER" id="PTHR31471:SF18">
    <property type="entry name" value="OS03G0120200 PROTEIN"/>
    <property type="match status" value="1"/>
</dbReference>
<comment type="similarity">
    <text evidence="1">Belongs to the remorin family.</text>
</comment>
<dbReference type="InterPro" id="IPR005516">
    <property type="entry name" value="Remorin_C"/>
</dbReference>
<evidence type="ECO:0000256" key="3">
    <source>
        <dbReference type="SAM" id="MobiDB-lite"/>
    </source>
</evidence>
<evidence type="ECO:0000313" key="5">
    <source>
        <dbReference type="EMBL" id="KAG2543934.1"/>
    </source>
</evidence>
<feature type="region of interest" description="Disordered" evidence="3">
    <location>
        <begin position="273"/>
        <end position="305"/>
    </location>
</feature>
<dbReference type="Proteomes" id="UP000823388">
    <property type="component" value="Chromosome 9N"/>
</dbReference>
<protein>
    <recommendedName>
        <fullName evidence="4">Remorin C-terminal domain-containing protein</fullName>
    </recommendedName>
</protein>
<dbReference type="AlphaFoldDB" id="A0A8T0NA86"/>
<evidence type="ECO:0000259" key="4">
    <source>
        <dbReference type="Pfam" id="PF03763"/>
    </source>
</evidence>
<keyword evidence="6" id="KW-1185">Reference proteome</keyword>
<feature type="coiled-coil region" evidence="2">
    <location>
        <begin position="402"/>
        <end position="457"/>
    </location>
</feature>
<organism evidence="5 6">
    <name type="scientific">Panicum virgatum</name>
    <name type="common">Blackwell switchgrass</name>
    <dbReference type="NCBI Taxonomy" id="38727"/>
    <lineage>
        <taxon>Eukaryota</taxon>
        <taxon>Viridiplantae</taxon>
        <taxon>Streptophyta</taxon>
        <taxon>Embryophyta</taxon>
        <taxon>Tracheophyta</taxon>
        <taxon>Spermatophyta</taxon>
        <taxon>Magnoliopsida</taxon>
        <taxon>Liliopsida</taxon>
        <taxon>Poales</taxon>
        <taxon>Poaceae</taxon>
        <taxon>PACMAD clade</taxon>
        <taxon>Panicoideae</taxon>
        <taxon>Panicodae</taxon>
        <taxon>Paniceae</taxon>
        <taxon>Panicinae</taxon>
        <taxon>Panicum</taxon>
        <taxon>Panicum sect. Hiantes</taxon>
    </lineage>
</organism>
<proteinExistence type="inferred from homology"/>
<reference evidence="5" key="1">
    <citation type="submission" date="2020-05" db="EMBL/GenBank/DDBJ databases">
        <title>WGS assembly of Panicum virgatum.</title>
        <authorList>
            <person name="Lovell J.T."/>
            <person name="Jenkins J."/>
            <person name="Shu S."/>
            <person name="Juenger T.E."/>
            <person name="Schmutz J."/>
        </authorList>
    </citation>
    <scope>NUCLEOTIDE SEQUENCE</scope>
    <source>
        <strain evidence="5">AP13</strain>
    </source>
</reference>
<feature type="compositionally biased region" description="Low complexity" evidence="3">
    <location>
        <begin position="281"/>
        <end position="302"/>
    </location>
</feature>
<evidence type="ECO:0000313" key="6">
    <source>
        <dbReference type="Proteomes" id="UP000823388"/>
    </source>
</evidence>
<dbReference type="EMBL" id="CM029054">
    <property type="protein sequence ID" value="KAG2543934.1"/>
    <property type="molecule type" value="Genomic_DNA"/>
</dbReference>
<dbReference type="PANTHER" id="PTHR31471">
    <property type="entry name" value="OS02G0116800 PROTEIN"/>
    <property type="match status" value="1"/>
</dbReference>
<keyword evidence="2" id="KW-0175">Coiled coil</keyword>
<dbReference type="Pfam" id="PF03763">
    <property type="entry name" value="Remorin_C"/>
    <property type="match status" value="1"/>
</dbReference>
<gene>
    <name evidence="5" type="ORF">PVAP13_9NG778054</name>
</gene>
<sequence length="480" mass="52909">MSCLFYCQCDIYKALINDSCLHHFTCPELPVSAAVSSPLLIRPPQLPLYLAPPLIQSPPLMDYERIHQPPSRQSGGFSPAKLRAMLRGLEKHQRSGDDTSPEANDSGELDDRRSLECSTSMSSNSGHRSRNRALDDDSFDSESSSSGPPTVKRSSAVAALLPPFSRPTPSKWDDAEKWISSPTSNRTGRPGPATGTVPKKSSLAFPEHGGRPPAVAKVVADAPISTGPLVKNSDGLIQLDLFKPAQIPPIVDEPETAIRSVSMRDMGTEMTPIASQEPSRTGTPIIASSPTSSRTPTPQHTTEFSLSNIDSNKKDMSEEELQMNTRQEIMDLGQRLGKTTIAAWASKEEKATAHLTSSTTNKVVDINKEARATDWQEAEKAKYLARFHREEAKIQAWENHQKAKIEAEMKRIEAKIERKRAREKDRLANKLAAVSHRAEAKREAAEVRRSQEAARTEELAAQIRETGHAPSSFSCWCWCL</sequence>
<feature type="domain" description="Remorin C-terminal" evidence="4">
    <location>
        <begin position="368"/>
        <end position="471"/>
    </location>
</feature>
<evidence type="ECO:0000256" key="1">
    <source>
        <dbReference type="ARBA" id="ARBA00005711"/>
    </source>
</evidence>
<comment type="caution">
    <text evidence="5">The sequence shown here is derived from an EMBL/GenBank/DDBJ whole genome shotgun (WGS) entry which is preliminary data.</text>
</comment>
<feature type="region of interest" description="Disordered" evidence="3">
    <location>
        <begin position="90"/>
        <end position="209"/>
    </location>
</feature>